<gene>
    <name evidence="2" type="ORF">DPMN_059686</name>
</gene>
<name>A0A9D4C3Y0_DREPO</name>
<evidence type="ECO:0000313" key="3">
    <source>
        <dbReference type="Proteomes" id="UP000828390"/>
    </source>
</evidence>
<sequence length="72" mass="7886">MRVFLVMVVSINPMSLLLSVPGNVLVSAWLNMDLNRCGARMKSIWLCTCPFGARQVTVMDGLRGCSVLARVS</sequence>
<dbReference type="EMBL" id="JAIWYP010000013">
    <property type="protein sequence ID" value="KAH3716952.1"/>
    <property type="molecule type" value="Genomic_DNA"/>
</dbReference>
<keyword evidence="3" id="KW-1185">Reference proteome</keyword>
<accession>A0A9D4C3Y0</accession>
<reference evidence="2" key="1">
    <citation type="journal article" date="2019" name="bioRxiv">
        <title>The Genome of the Zebra Mussel, Dreissena polymorpha: A Resource for Invasive Species Research.</title>
        <authorList>
            <person name="McCartney M.A."/>
            <person name="Auch B."/>
            <person name="Kono T."/>
            <person name="Mallez S."/>
            <person name="Zhang Y."/>
            <person name="Obille A."/>
            <person name="Becker A."/>
            <person name="Abrahante J.E."/>
            <person name="Garbe J."/>
            <person name="Badalamenti J.P."/>
            <person name="Herman A."/>
            <person name="Mangelson H."/>
            <person name="Liachko I."/>
            <person name="Sullivan S."/>
            <person name="Sone E.D."/>
            <person name="Koren S."/>
            <person name="Silverstein K.A.T."/>
            <person name="Beckman K.B."/>
            <person name="Gohl D.M."/>
        </authorList>
    </citation>
    <scope>NUCLEOTIDE SEQUENCE</scope>
    <source>
        <strain evidence="2">Duluth1</strain>
        <tissue evidence="2">Whole animal</tissue>
    </source>
</reference>
<comment type="caution">
    <text evidence="2">The sequence shown here is derived from an EMBL/GenBank/DDBJ whole genome shotgun (WGS) entry which is preliminary data.</text>
</comment>
<dbReference type="AlphaFoldDB" id="A0A9D4C3Y0"/>
<proteinExistence type="predicted"/>
<feature type="signal peptide" evidence="1">
    <location>
        <begin position="1"/>
        <end position="19"/>
    </location>
</feature>
<dbReference type="Proteomes" id="UP000828390">
    <property type="component" value="Unassembled WGS sequence"/>
</dbReference>
<protein>
    <recommendedName>
        <fullName evidence="4">Secreted protein</fullName>
    </recommendedName>
</protein>
<evidence type="ECO:0000313" key="2">
    <source>
        <dbReference type="EMBL" id="KAH3716952.1"/>
    </source>
</evidence>
<evidence type="ECO:0008006" key="4">
    <source>
        <dbReference type="Google" id="ProtNLM"/>
    </source>
</evidence>
<organism evidence="2 3">
    <name type="scientific">Dreissena polymorpha</name>
    <name type="common">Zebra mussel</name>
    <name type="synonym">Mytilus polymorpha</name>
    <dbReference type="NCBI Taxonomy" id="45954"/>
    <lineage>
        <taxon>Eukaryota</taxon>
        <taxon>Metazoa</taxon>
        <taxon>Spiralia</taxon>
        <taxon>Lophotrochozoa</taxon>
        <taxon>Mollusca</taxon>
        <taxon>Bivalvia</taxon>
        <taxon>Autobranchia</taxon>
        <taxon>Heteroconchia</taxon>
        <taxon>Euheterodonta</taxon>
        <taxon>Imparidentia</taxon>
        <taxon>Neoheterodontei</taxon>
        <taxon>Myida</taxon>
        <taxon>Dreissenoidea</taxon>
        <taxon>Dreissenidae</taxon>
        <taxon>Dreissena</taxon>
    </lineage>
</organism>
<keyword evidence="1" id="KW-0732">Signal</keyword>
<reference evidence="2" key="2">
    <citation type="submission" date="2020-11" db="EMBL/GenBank/DDBJ databases">
        <authorList>
            <person name="McCartney M.A."/>
            <person name="Auch B."/>
            <person name="Kono T."/>
            <person name="Mallez S."/>
            <person name="Becker A."/>
            <person name="Gohl D.M."/>
            <person name="Silverstein K.A.T."/>
            <person name="Koren S."/>
            <person name="Bechman K.B."/>
            <person name="Herman A."/>
            <person name="Abrahante J.E."/>
            <person name="Garbe J."/>
        </authorList>
    </citation>
    <scope>NUCLEOTIDE SEQUENCE</scope>
    <source>
        <strain evidence="2">Duluth1</strain>
        <tissue evidence="2">Whole animal</tissue>
    </source>
</reference>
<feature type="chain" id="PRO_5038517617" description="Secreted protein" evidence="1">
    <location>
        <begin position="20"/>
        <end position="72"/>
    </location>
</feature>
<evidence type="ECO:0000256" key="1">
    <source>
        <dbReference type="SAM" id="SignalP"/>
    </source>
</evidence>